<keyword evidence="3" id="KW-1185">Reference proteome</keyword>
<evidence type="ECO:0000313" key="3">
    <source>
        <dbReference type="Proteomes" id="UP000002051"/>
    </source>
</evidence>
<reference evidence="1 3" key="1">
    <citation type="journal article" date="2011" name="Nature">
        <title>The Medicago genome provides insight into the evolution of rhizobial symbioses.</title>
        <authorList>
            <person name="Young N.D."/>
            <person name="Debelle F."/>
            <person name="Oldroyd G.E."/>
            <person name="Geurts R."/>
            <person name="Cannon S.B."/>
            <person name="Udvardi M.K."/>
            <person name="Benedito V.A."/>
            <person name="Mayer K.F."/>
            <person name="Gouzy J."/>
            <person name="Schoof H."/>
            <person name="Van de Peer Y."/>
            <person name="Proost S."/>
            <person name="Cook D.R."/>
            <person name="Meyers B.C."/>
            <person name="Spannagl M."/>
            <person name="Cheung F."/>
            <person name="De Mita S."/>
            <person name="Krishnakumar V."/>
            <person name="Gundlach H."/>
            <person name="Zhou S."/>
            <person name="Mudge J."/>
            <person name="Bharti A.K."/>
            <person name="Murray J.D."/>
            <person name="Naoumkina M.A."/>
            <person name="Rosen B."/>
            <person name="Silverstein K.A."/>
            <person name="Tang H."/>
            <person name="Rombauts S."/>
            <person name="Zhao P.X."/>
            <person name="Zhou P."/>
            <person name="Barbe V."/>
            <person name="Bardou P."/>
            <person name="Bechner M."/>
            <person name="Bellec A."/>
            <person name="Berger A."/>
            <person name="Berges H."/>
            <person name="Bidwell S."/>
            <person name="Bisseling T."/>
            <person name="Choisne N."/>
            <person name="Couloux A."/>
            <person name="Denny R."/>
            <person name="Deshpande S."/>
            <person name="Dai X."/>
            <person name="Doyle J.J."/>
            <person name="Dudez A.M."/>
            <person name="Farmer A.D."/>
            <person name="Fouteau S."/>
            <person name="Franken C."/>
            <person name="Gibelin C."/>
            <person name="Gish J."/>
            <person name="Goldstein S."/>
            <person name="Gonzalez A.J."/>
            <person name="Green P.J."/>
            <person name="Hallab A."/>
            <person name="Hartog M."/>
            <person name="Hua A."/>
            <person name="Humphray S.J."/>
            <person name="Jeong D.H."/>
            <person name="Jing Y."/>
            <person name="Jocker A."/>
            <person name="Kenton S.M."/>
            <person name="Kim D.J."/>
            <person name="Klee K."/>
            <person name="Lai H."/>
            <person name="Lang C."/>
            <person name="Lin S."/>
            <person name="Macmil S.L."/>
            <person name="Magdelenat G."/>
            <person name="Matthews L."/>
            <person name="McCorrison J."/>
            <person name="Monaghan E.L."/>
            <person name="Mun J.H."/>
            <person name="Najar F.Z."/>
            <person name="Nicholson C."/>
            <person name="Noirot C."/>
            <person name="O'Bleness M."/>
            <person name="Paule C.R."/>
            <person name="Poulain J."/>
            <person name="Prion F."/>
            <person name="Qin B."/>
            <person name="Qu C."/>
            <person name="Retzel E.F."/>
            <person name="Riddle C."/>
            <person name="Sallet E."/>
            <person name="Samain S."/>
            <person name="Samson N."/>
            <person name="Sanders I."/>
            <person name="Saurat O."/>
            <person name="Scarpelli C."/>
            <person name="Schiex T."/>
            <person name="Segurens B."/>
            <person name="Severin A.J."/>
            <person name="Sherrier D.J."/>
            <person name="Shi R."/>
            <person name="Sims S."/>
            <person name="Singer S.R."/>
            <person name="Sinharoy S."/>
            <person name="Sterck L."/>
            <person name="Viollet A."/>
            <person name="Wang B.B."/>
            <person name="Wang K."/>
            <person name="Wang M."/>
            <person name="Wang X."/>
            <person name="Warfsmann J."/>
            <person name="Weissenbach J."/>
            <person name="White D.D."/>
            <person name="White J.D."/>
            <person name="Wiley G.B."/>
            <person name="Wincker P."/>
            <person name="Xing Y."/>
            <person name="Yang L."/>
            <person name="Yao Z."/>
            <person name="Ying F."/>
            <person name="Zhai J."/>
            <person name="Zhou L."/>
            <person name="Zuber A."/>
            <person name="Denarie J."/>
            <person name="Dixon R.A."/>
            <person name="May G.D."/>
            <person name="Schwartz D.C."/>
            <person name="Rogers J."/>
            <person name="Quetier F."/>
            <person name="Town C.D."/>
            <person name="Roe B.A."/>
        </authorList>
    </citation>
    <scope>NUCLEOTIDE SEQUENCE [LARGE SCALE GENOMIC DNA]</scope>
    <source>
        <strain evidence="1">A17</strain>
        <strain evidence="2 3">cv. Jemalong A17</strain>
    </source>
</reference>
<reference evidence="2" key="3">
    <citation type="submission" date="2015-04" db="UniProtKB">
        <authorList>
            <consortium name="EnsemblPlants"/>
        </authorList>
    </citation>
    <scope>IDENTIFICATION</scope>
    <source>
        <strain evidence="2">cv. Jemalong A17</strain>
    </source>
</reference>
<dbReference type="EnsemblPlants" id="AES98385">
    <property type="protein sequence ID" value="AES98385"/>
    <property type="gene ID" value="MTR_5g067860"/>
</dbReference>
<accession>G7KD83</accession>
<dbReference type="AlphaFoldDB" id="G7KD83"/>
<gene>
    <name evidence="1" type="ordered locus">MTR_5g067860</name>
</gene>
<protein>
    <submittedName>
        <fullName evidence="1 2">Uncharacterized protein</fullName>
    </submittedName>
</protein>
<organism evidence="1 3">
    <name type="scientific">Medicago truncatula</name>
    <name type="common">Barrel medic</name>
    <name type="synonym">Medicago tribuloides</name>
    <dbReference type="NCBI Taxonomy" id="3880"/>
    <lineage>
        <taxon>Eukaryota</taxon>
        <taxon>Viridiplantae</taxon>
        <taxon>Streptophyta</taxon>
        <taxon>Embryophyta</taxon>
        <taxon>Tracheophyta</taxon>
        <taxon>Spermatophyta</taxon>
        <taxon>Magnoliopsida</taxon>
        <taxon>eudicotyledons</taxon>
        <taxon>Gunneridae</taxon>
        <taxon>Pentapetalae</taxon>
        <taxon>rosids</taxon>
        <taxon>fabids</taxon>
        <taxon>Fabales</taxon>
        <taxon>Fabaceae</taxon>
        <taxon>Papilionoideae</taxon>
        <taxon>50 kb inversion clade</taxon>
        <taxon>NPAAA clade</taxon>
        <taxon>Hologalegina</taxon>
        <taxon>IRL clade</taxon>
        <taxon>Trifolieae</taxon>
        <taxon>Medicago</taxon>
    </lineage>
</organism>
<dbReference type="Proteomes" id="UP000002051">
    <property type="component" value="Chromosome 5"/>
</dbReference>
<dbReference type="SUPFAM" id="SSF52047">
    <property type="entry name" value="RNI-like"/>
    <property type="match status" value="1"/>
</dbReference>
<name>G7KD83_MEDTR</name>
<dbReference type="Gene3D" id="3.80.10.10">
    <property type="entry name" value="Ribonuclease Inhibitor"/>
    <property type="match status" value="1"/>
</dbReference>
<sequence>MVKSKLLSRLKSKLIKSLKSKKAYVSKRASTLPPSMVILALPTSHGVSFGCSQGQGLNTDLFFIADCFPLLEELDLSDPGEFIYHSSLHDGVEAISLPLFKLCKVNLSHHHYINDQSLFHLINNCKLLEEVIVFSCHRLTISCIASACRKRPTLTVSISITSEPEDYAMFEDVLGDVSARGLACFKKNVQGSKADSGQRHHSWPKIVNVNLPIPKSSRHIQSPSNPLVKIRVAAIVEKMVENSLRWFRHVERRPLNYVVRIIY</sequence>
<evidence type="ECO:0000313" key="2">
    <source>
        <dbReference type="EnsemblPlants" id="AES98385"/>
    </source>
</evidence>
<dbReference type="InterPro" id="IPR032675">
    <property type="entry name" value="LRR_dom_sf"/>
</dbReference>
<evidence type="ECO:0000313" key="1">
    <source>
        <dbReference type="EMBL" id="AES98385.1"/>
    </source>
</evidence>
<dbReference type="HOGENOM" id="CLU_1059118_0_0_1"/>
<proteinExistence type="predicted"/>
<dbReference type="GO" id="GO:0005737">
    <property type="term" value="C:cytoplasm"/>
    <property type="evidence" value="ECO:0000318"/>
    <property type="project" value="GO_Central"/>
</dbReference>
<dbReference type="EMBL" id="CM001221">
    <property type="protein sequence ID" value="AES98385.1"/>
    <property type="molecule type" value="Genomic_DNA"/>
</dbReference>
<dbReference type="PaxDb" id="3880-AES98385"/>
<reference evidence="1 3" key="2">
    <citation type="journal article" date="2014" name="BMC Genomics">
        <title>An improved genome release (version Mt4.0) for the model legume Medicago truncatula.</title>
        <authorList>
            <person name="Tang H."/>
            <person name="Krishnakumar V."/>
            <person name="Bidwell S."/>
            <person name="Rosen B."/>
            <person name="Chan A."/>
            <person name="Zhou S."/>
            <person name="Gentzbittel L."/>
            <person name="Childs K.L."/>
            <person name="Yandell M."/>
            <person name="Gundlach H."/>
            <person name="Mayer K.F."/>
            <person name="Schwartz D.C."/>
            <person name="Town C.D."/>
        </authorList>
    </citation>
    <scope>GENOME REANNOTATION</scope>
    <source>
        <strain evidence="2 3">cv. Jemalong A17</strain>
    </source>
</reference>